<gene>
    <name evidence="2" type="ORF">GCM10009560_08200</name>
</gene>
<feature type="region of interest" description="Disordered" evidence="1">
    <location>
        <begin position="1"/>
        <end position="106"/>
    </location>
</feature>
<proteinExistence type="predicted"/>
<comment type="caution">
    <text evidence="2">The sequence shown here is derived from an EMBL/GenBank/DDBJ whole genome shotgun (WGS) entry which is preliminary data.</text>
</comment>
<feature type="compositionally biased region" description="Low complexity" evidence="1">
    <location>
        <begin position="79"/>
        <end position="90"/>
    </location>
</feature>
<dbReference type="EMBL" id="BAAAHQ010000002">
    <property type="protein sequence ID" value="GAA0914620.1"/>
    <property type="molecule type" value="Genomic_DNA"/>
</dbReference>
<keyword evidence="3" id="KW-1185">Reference proteome</keyword>
<dbReference type="Proteomes" id="UP001501578">
    <property type="component" value="Unassembled WGS sequence"/>
</dbReference>
<feature type="compositionally biased region" description="Basic residues" evidence="1">
    <location>
        <begin position="1"/>
        <end position="12"/>
    </location>
</feature>
<protein>
    <submittedName>
        <fullName evidence="2">Uncharacterized protein</fullName>
    </submittedName>
</protein>
<evidence type="ECO:0000313" key="2">
    <source>
        <dbReference type="EMBL" id="GAA0914620.1"/>
    </source>
</evidence>
<accession>A0ABN1NQN7</accession>
<evidence type="ECO:0000313" key="3">
    <source>
        <dbReference type="Proteomes" id="UP001501578"/>
    </source>
</evidence>
<reference evidence="2 3" key="1">
    <citation type="journal article" date="2019" name="Int. J. Syst. Evol. Microbiol.">
        <title>The Global Catalogue of Microorganisms (GCM) 10K type strain sequencing project: providing services to taxonomists for standard genome sequencing and annotation.</title>
        <authorList>
            <consortium name="The Broad Institute Genomics Platform"/>
            <consortium name="The Broad Institute Genome Sequencing Center for Infectious Disease"/>
            <person name="Wu L."/>
            <person name="Ma J."/>
        </authorList>
    </citation>
    <scope>NUCLEOTIDE SEQUENCE [LARGE SCALE GENOMIC DNA]</scope>
    <source>
        <strain evidence="2 3">JCM 11136</strain>
    </source>
</reference>
<name>A0ABN1NQN7_9ACTN</name>
<sequence>MRFGRRSIHGKCRKNDTADRTGRRHITPGKTVARTGAAEGGPGTPVTDDSDGARTRKRAPSVLREGFPRTPSSREGGMRAQRPEPAGRPGRPLPGSPSAPDVPQAP</sequence>
<evidence type="ECO:0000256" key="1">
    <source>
        <dbReference type="SAM" id="MobiDB-lite"/>
    </source>
</evidence>
<organism evidence="2 3">
    <name type="scientific">Nonomuraea longicatena</name>
    <dbReference type="NCBI Taxonomy" id="83682"/>
    <lineage>
        <taxon>Bacteria</taxon>
        <taxon>Bacillati</taxon>
        <taxon>Actinomycetota</taxon>
        <taxon>Actinomycetes</taxon>
        <taxon>Streptosporangiales</taxon>
        <taxon>Streptosporangiaceae</taxon>
        <taxon>Nonomuraea</taxon>
    </lineage>
</organism>